<evidence type="ECO:0000313" key="2">
    <source>
        <dbReference type="EMBL" id="CAD7248990.1"/>
    </source>
</evidence>
<protein>
    <submittedName>
        <fullName evidence="2">Uncharacterized protein</fullName>
    </submittedName>
</protein>
<feature type="region of interest" description="Disordered" evidence="1">
    <location>
        <begin position="81"/>
        <end position="135"/>
    </location>
</feature>
<sequence>MVISLNGQDSTLTTCEISIRRGIFQGDTLFPILFCLFYPSSSSLSIELSRTEGHVQSYYVGKGKNADHCMNHLPANKDQVSAKVKKLEKSSDRSHKSPSIPYPPSSEAEDEDDGDSLSSSFVFEPSDDEEEVTKLKAGTSTFQSLLCKFLEHS</sequence>
<gene>
    <name evidence="2" type="ORF">DSTB1V02_LOCUS8791</name>
</gene>
<organism evidence="2">
    <name type="scientific">Darwinula stevensoni</name>
    <dbReference type="NCBI Taxonomy" id="69355"/>
    <lineage>
        <taxon>Eukaryota</taxon>
        <taxon>Metazoa</taxon>
        <taxon>Ecdysozoa</taxon>
        <taxon>Arthropoda</taxon>
        <taxon>Crustacea</taxon>
        <taxon>Oligostraca</taxon>
        <taxon>Ostracoda</taxon>
        <taxon>Podocopa</taxon>
        <taxon>Podocopida</taxon>
        <taxon>Darwinulocopina</taxon>
        <taxon>Darwinuloidea</taxon>
        <taxon>Darwinulidae</taxon>
        <taxon>Darwinula</taxon>
    </lineage>
</organism>
<name>A0A7R8XEA9_9CRUS</name>
<dbReference type="EMBL" id="CAJPEV010002092">
    <property type="protein sequence ID" value="CAG0895616.1"/>
    <property type="molecule type" value="Genomic_DNA"/>
</dbReference>
<keyword evidence="3" id="KW-1185">Reference proteome</keyword>
<reference evidence="2" key="1">
    <citation type="submission" date="2020-11" db="EMBL/GenBank/DDBJ databases">
        <authorList>
            <person name="Tran Van P."/>
        </authorList>
    </citation>
    <scope>NUCLEOTIDE SEQUENCE</scope>
</reference>
<dbReference type="EMBL" id="LR901609">
    <property type="protein sequence ID" value="CAD7248990.1"/>
    <property type="molecule type" value="Genomic_DNA"/>
</dbReference>
<dbReference type="OrthoDB" id="2194416at2759"/>
<accession>A0A7R8XEA9</accession>
<evidence type="ECO:0000256" key="1">
    <source>
        <dbReference type="SAM" id="MobiDB-lite"/>
    </source>
</evidence>
<proteinExistence type="predicted"/>
<dbReference type="Proteomes" id="UP000677054">
    <property type="component" value="Unassembled WGS sequence"/>
</dbReference>
<evidence type="ECO:0000313" key="3">
    <source>
        <dbReference type="Proteomes" id="UP000677054"/>
    </source>
</evidence>
<feature type="compositionally biased region" description="Basic and acidic residues" evidence="1">
    <location>
        <begin position="85"/>
        <end position="95"/>
    </location>
</feature>
<dbReference type="AlphaFoldDB" id="A0A7R8XEA9"/>